<protein>
    <submittedName>
        <fullName evidence="1">Uncharacterized protein</fullName>
    </submittedName>
</protein>
<organism evidence="1">
    <name type="scientific">viral metagenome</name>
    <dbReference type="NCBI Taxonomy" id="1070528"/>
    <lineage>
        <taxon>unclassified sequences</taxon>
        <taxon>metagenomes</taxon>
        <taxon>organismal metagenomes</taxon>
    </lineage>
</organism>
<accession>A0A6C0D1E6</accession>
<name>A0A6C0D1E6_9ZZZZ</name>
<evidence type="ECO:0000313" key="1">
    <source>
        <dbReference type="EMBL" id="QHT09729.1"/>
    </source>
</evidence>
<reference evidence="1" key="1">
    <citation type="journal article" date="2020" name="Nature">
        <title>Giant virus diversity and host interactions through global metagenomics.</title>
        <authorList>
            <person name="Schulz F."/>
            <person name="Roux S."/>
            <person name="Paez-Espino D."/>
            <person name="Jungbluth S."/>
            <person name="Walsh D.A."/>
            <person name="Denef V.J."/>
            <person name="McMahon K.D."/>
            <person name="Konstantinidis K.T."/>
            <person name="Eloe-Fadrosh E.A."/>
            <person name="Kyrpides N.C."/>
            <person name="Woyke T."/>
        </authorList>
    </citation>
    <scope>NUCLEOTIDE SEQUENCE</scope>
    <source>
        <strain evidence="1">GVMAG-M-3300023174-102</strain>
    </source>
</reference>
<dbReference type="EMBL" id="MN739514">
    <property type="protein sequence ID" value="QHT09729.1"/>
    <property type="molecule type" value="Genomic_DNA"/>
</dbReference>
<proteinExistence type="predicted"/>
<sequence length="34" mass="4050">MSYKAPIRFPIIPYNPLELLLKFNLKNKDLKALF</sequence>
<dbReference type="AlphaFoldDB" id="A0A6C0D1E6"/>